<reference evidence="11" key="2">
    <citation type="submission" date="2025-09" db="UniProtKB">
        <authorList>
            <consortium name="Ensembl"/>
        </authorList>
    </citation>
    <scope>IDENTIFICATION</scope>
</reference>
<keyword evidence="12" id="KW-1185">Reference proteome</keyword>
<dbReference type="Pfam" id="PF07766">
    <property type="entry name" value="LETM1_RBD"/>
    <property type="match status" value="1"/>
</dbReference>
<keyword evidence="3" id="KW-0999">Mitochondrion inner membrane</keyword>
<evidence type="ECO:0000313" key="12">
    <source>
        <dbReference type="Proteomes" id="UP000694396"/>
    </source>
</evidence>
<protein>
    <submittedName>
        <fullName evidence="11">LETM1 domain containing 1</fullName>
    </submittedName>
</protein>
<sequence>MALSRAAARGGLWRLGPSALSPRRERMQPQLALGVCRFPVRSLSSRAASRALVAAAVAAARWVNARYERYLQRSFPRFYVLHSTFKTGIQALFLELKEIRRIKSQMFQQRLSSQQLPYRDMERLRQFRRDLLKAIPIGIIAIPPFANFLVIVLMYFFPRQLLIRQFWTPRQRLEFLDVYDCIRRASYPAVLRGLERAARALPEPRPRELLQQLCAQVQGGARPPLAQLLALRGLFSGSLLALNRLRVDHVRALSRVLFLTPHLPAFLLRHRLRSHVLEIRHLDRALLRLGPGQLSEEELRAACYLRGLNSTHLGQAECRAWLEQWLRLSCELQGASAREPRPKKPPLASPGEFWGDGGELCPQPCPGVPALQSSGGGWQP</sequence>
<dbReference type="GO" id="GO:0043022">
    <property type="term" value="F:ribosome binding"/>
    <property type="evidence" value="ECO:0007669"/>
    <property type="project" value="InterPro"/>
</dbReference>
<comment type="subcellular location">
    <subcellularLocation>
        <location evidence="1">Mitochondrion inner membrane</location>
        <topology evidence="1">Single-pass membrane protein</topology>
    </subcellularLocation>
</comment>
<evidence type="ECO:0000256" key="4">
    <source>
        <dbReference type="ARBA" id="ARBA00022989"/>
    </source>
</evidence>
<feature type="transmembrane region" description="Helical" evidence="9">
    <location>
        <begin position="131"/>
        <end position="157"/>
    </location>
</feature>
<dbReference type="PROSITE" id="PS51758">
    <property type="entry name" value="LETM1_RBD"/>
    <property type="match status" value="1"/>
</dbReference>
<dbReference type="Proteomes" id="UP000694396">
    <property type="component" value="Unplaced"/>
</dbReference>
<evidence type="ECO:0000313" key="11">
    <source>
        <dbReference type="Ensembl" id="ENSCRFP00000003210.1"/>
    </source>
</evidence>
<keyword evidence="5 7" id="KW-0496">Mitochondrion</keyword>
<dbReference type="PANTHER" id="PTHR14009:SF13">
    <property type="entry name" value="LETM1 DOMAIN-CONTAINING PROTEIN 1"/>
    <property type="match status" value="1"/>
</dbReference>
<evidence type="ECO:0000256" key="1">
    <source>
        <dbReference type="ARBA" id="ARBA00004434"/>
    </source>
</evidence>
<proteinExistence type="predicted"/>
<feature type="domain" description="Letm1 RBD" evidence="10">
    <location>
        <begin position="178"/>
        <end position="373"/>
    </location>
</feature>
<keyword evidence="6 9" id="KW-0472">Membrane</keyword>
<name>A0A8C3QG82_9PASS</name>
<evidence type="ECO:0000256" key="9">
    <source>
        <dbReference type="SAM" id="Phobius"/>
    </source>
</evidence>
<evidence type="ECO:0000256" key="2">
    <source>
        <dbReference type="ARBA" id="ARBA00022692"/>
    </source>
</evidence>
<keyword evidence="4 9" id="KW-1133">Transmembrane helix</keyword>
<dbReference type="GO" id="GO:0005743">
    <property type="term" value="C:mitochondrial inner membrane"/>
    <property type="evidence" value="ECO:0007669"/>
    <property type="project" value="UniProtKB-SubCell"/>
</dbReference>
<evidence type="ECO:0000256" key="5">
    <source>
        <dbReference type="ARBA" id="ARBA00023128"/>
    </source>
</evidence>
<dbReference type="InterPro" id="IPR033122">
    <property type="entry name" value="LETM1-like_RBD"/>
</dbReference>
<evidence type="ECO:0000256" key="6">
    <source>
        <dbReference type="ARBA" id="ARBA00023136"/>
    </source>
</evidence>
<evidence type="ECO:0000256" key="7">
    <source>
        <dbReference type="PROSITE-ProRule" id="PRU01094"/>
    </source>
</evidence>
<organism evidence="11 12">
    <name type="scientific">Cyanoderma ruficeps</name>
    <name type="common">rufous-capped babbler</name>
    <dbReference type="NCBI Taxonomy" id="181631"/>
    <lineage>
        <taxon>Eukaryota</taxon>
        <taxon>Metazoa</taxon>
        <taxon>Chordata</taxon>
        <taxon>Craniata</taxon>
        <taxon>Vertebrata</taxon>
        <taxon>Euteleostomi</taxon>
        <taxon>Archelosauria</taxon>
        <taxon>Archosauria</taxon>
        <taxon>Dinosauria</taxon>
        <taxon>Saurischia</taxon>
        <taxon>Theropoda</taxon>
        <taxon>Coelurosauria</taxon>
        <taxon>Aves</taxon>
        <taxon>Neognathae</taxon>
        <taxon>Neoaves</taxon>
        <taxon>Telluraves</taxon>
        <taxon>Australaves</taxon>
        <taxon>Passeriformes</taxon>
        <taxon>Sylvioidea</taxon>
        <taxon>Timaliidae</taxon>
        <taxon>Cyanoderma</taxon>
    </lineage>
</organism>
<dbReference type="GO" id="GO:0030003">
    <property type="term" value="P:intracellular monoatomic cation homeostasis"/>
    <property type="evidence" value="ECO:0007669"/>
    <property type="project" value="TreeGrafter"/>
</dbReference>
<evidence type="ECO:0000256" key="3">
    <source>
        <dbReference type="ARBA" id="ARBA00022792"/>
    </source>
</evidence>
<dbReference type="Ensembl" id="ENSCRFT00000003339.1">
    <property type="protein sequence ID" value="ENSCRFP00000003210.1"/>
    <property type="gene ID" value="ENSCRFG00000002631.1"/>
</dbReference>
<reference evidence="11" key="1">
    <citation type="submission" date="2025-08" db="UniProtKB">
        <authorList>
            <consortium name="Ensembl"/>
        </authorList>
    </citation>
    <scope>IDENTIFICATION</scope>
</reference>
<accession>A0A8C3QG82</accession>
<feature type="region of interest" description="Disordered" evidence="8">
    <location>
        <begin position="337"/>
        <end position="380"/>
    </location>
</feature>
<dbReference type="AlphaFoldDB" id="A0A8C3QG82"/>
<dbReference type="PANTHER" id="PTHR14009">
    <property type="entry name" value="LEUCINE ZIPPER-EF-HAND CONTAINING TRANSMEMBRANE PROTEIN"/>
    <property type="match status" value="1"/>
</dbReference>
<keyword evidence="2 9" id="KW-0812">Transmembrane</keyword>
<dbReference type="InterPro" id="IPR044202">
    <property type="entry name" value="LETM1/MDM38-like"/>
</dbReference>
<evidence type="ECO:0000256" key="8">
    <source>
        <dbReference type="SAM" id="MobiDB-lite"/>
    </source>
</evidence>
<evidence type="ECO:0000259" key="10">
    <source>
        <dbReference type="PROSITE" id="PS51758"/>
    </source>
</evidence>